<reference evidence="2 3" key="2">
    <citation type="journal article" date="2013" name="Plant Cell Physiol.">
        <title>Rice Annotation Project Database (RAP-DB): an integrative and interactive database for rice genomics.</title>
        <authorList>
            <person name="Sakai H."/>
            <person name="Lee S.S."/>
            <person name="Tanaka T."/>
            <person name="Numa H."/>
            <person name="Kim J."/>
            <person name="Kawahara Y."/>
            <person name="Wakimoto H."/>
            <person name="Yang C.C."/>
            <person name="Iwamoto M."/>
            <person name="Abe T."/>
            <person name="Yamada Y."/>
            <person name="Muto A."/>
            <person name="Inokuchi H."/>
            <person name="Ikemura T."/>
            <person name="Matsumoto T."/>
            <person name="Sasaki T."/>
            <person name="Itoh T."/>
        </authorList>
    </citation>
    <scope>NUCLEOTIDE SEQUENCE [LARGE SCALE GENOMIC DNA]</scope>
    <source>
        <strain evidence="3">cv. Nipponbare</strain>
    </source>
</reference>
<accession>A0A0P0XUP2</accession>
<name>A0A0P0XUP2_ORYSJ</name>
<keyword evidence="1" id="KW-0812">Transmembrane</keyword>
<dbReference type="PaxDb" id="39947-A0A0P0XUP2"/>
<proteinExistence type="predicted"/>
<reference evidence="2 3" key="3">
    <citation type="journal article" date="2013" name="Rice">
        <title>Improvement of the Oryza sativa Nipponbare reference genome using next generation sequence and optical map data.</title>
        <authorList>
            <person name="Kawahara Y."/>
            <person name="de la Bastide M."/>
            <person name="Hamilton J.P."/>
            <person name="Kanamori H."/>
            <person name="McCombie W.R."/>
            <person name="Ouyang S."/>
            <person name="Schwartz D.C."/>
            <person name="Tanaka T."/>
            <person name="Wu J."/>
            <person name="Zhou S."/>
            <person name="Childs K.L."/>
            <person name="Davidson R.M."/>
            <person name="Lin H."/>
            <person name="Quesada-Ocampo L."/>
            <person name="Vaillancourt B."/>
            <person name="Sakai H."/>
            <person name="Lee S.S."/>
            <person name="Kim J."/>
            <person name="Numa H."/>
            <person name="Itoh T."/>
            <person name="Buell C.R."/>
            <person name="Matsumoto T."/>
        </authorList>
    </citation>
    <scope>NUCLEOTIDE SEQUENCE [LARGE SCALE GENOMIC DNA]</scope>
    <source>
        <strain evidence="3">cv. Nipponbare</strain>
    </source>
</reference>
<dbReference type="AlphaFoldDB" id="A0A0P0XUP2"/>
<organism evidence="2 3">
    <name type="scientific">Oryza sativa subsp. japonica</name>
    <name type="common">Rice</name>
    <dbReference type="NCBI Taxonomy" id="39947"/>
    <lineage>
        <taxon>Eukaryota</taxon>
        <taxon>Viridiplantae</taxon>
        <taxon>Streptophyta</taxon>
        <taxon>Embryophyta</taxon>
        <taxon>Tracheophyta</taxon>
        <taxon>Spermatophyta</taxon>
        <taxon>Magnoliopsida</taxon>
        <taxon>Liliopsida</taxon>
        <taxon>Poales</taxon>
        <taxon>Poaceae</taxon>
        <taxon>BOP clade</taxon>
        <taxon>Oryzoideae</taxon>
        <taxon>Oryzeae</taxon>
        <taxon>Oryzinae</taxon>
        <taxon>Oryza</taxon>
        <taxon>Oryza sativa</taxon>
    </lineage>
</organism>
<reference evidence="3" key="1">
    <citation type="journal article" date="2005" name="Nature">
        <title>The map-based sequence of the rice genome.</title>
        <authorList>
            <consortium name="International rice genome sequencing project (IRGSP)"/>
            <person name="Matsumoto T."/>
            <person name="Wu J."/>
            <person name="Kanamori H."/>
            <person name="Katayose Y."/>
            <person name="Fujisawa M."/>
            <person name="Namiki N."/>
            <person name="Mizuno H."/>
            <person name="Yamamoto K."/>
            <person name="Antonio B.A."/>
            <person name="Baba T."/>
            <person name="Sakata K."/>
            <person name="Nagamura Y."/>
            <person name="Aoki H."/>
            <person name="Arikawa K."/>
            <person name="Arita K."/>
            <person name="Bito T."/>
            <person name="Chiden Y."/>
            <person name="Fujitsuka N."/>
            <person name="Fukunaka R."/>
            <person name="Hamada M."/>
            <person name="Harada C."/>
            <person name="Hayashi A."/>
            <person name="Hijishita S."/>
            <person name="Honda M."/>
            <person name="Hosokawa S."/>
            <person name="Ichikawa Y."/>
            <person name="Idonuma A."/>
            <person name="Iijima M."/>
            <person name="Ikeda M."/>
            <person name="Ikeno M."/>
            <person name="Ito K."/>
            <person name="Ito S."/>
            <person name="Ito T."/>
            <person name="Ito Y."/>
            <person name="Ito Y."/>
            <person name="Iwabuchi A."/>
            <person name="Kamiya K."/>
            <person name="Karasawa W."/>
            <person name="Kurita K."/>
            <person name="Katagiri S."/>
            <person name="Kikuta A."/>
            <person name="Kobayashi H."/>
            <person name="Kobayashi N."/>
            <person name="Machita K."/>
            <person name="Maehara T."/>
            <person name="Masukawa M."/>
            <person name="Mizubayashi T."/>
            <person name="Mukai Y."/>
            <person name="Nagasaki H."/>
            <person name="Nagata Y."/>
            <person name="Naito S."/>
            <person name="Nakashima M."/>
            <person name="Nakama Y."/>
            <person name="Nakamichi Y."/>
            <person name="Nakamura M."/>
            <person name="Meguro A."/>
            <person name="Negishi M."/>
            <person name="Ohta I."/>
            <person name="Ohta T."/>
            <person name="Okamoto M."/>
            <person name="Ono N."/>
            <person name="Saji S."/>
            <person name="Sakaguchi M."/>
            <person name="Sakai K."/>
            <person name="Shibata M."/>
            <person name="Shimokawa T."/>
            <person name="Song J."/>
            <person name="Takazaki Y."/>
            <person name="Terasawa K."/>
            <person name="Tsugane M."/>
            <person name="Tsuji K."/>
            <person name="Ueda S."/>
            <person name="Waki K."/>
            <person name="Yamagata H."/>
            <person name="Yamamoto M."/>
            <person name="Yamamoto S."/>
            <person name="Yamane H."/>
            <person name="Yoshiki S."/>
            <person name="Yoshihara R."/>
            <person name="Yukawa K."/>
            <person name="Zhong H."/>
            <person name="Yano M."/>
            <person name="Yuan Q."/>
            <person name="Ouyang S."/>
            <person name="Liu J."/>
            <person name="Jones K.M."/>
            <person name="Gansberger K."/>
            <person name="Moffat K."/>
            <person name="Hill J."/>
            <person name="Bera J."/>
            <person name="Fadrosh D."/>
            <person name="Jin S."/>
            <person name="Johri S."/>
            <person name="Kim M."/>
            <person name="Overton L."/>
            <person name="Reardon M."/>
            <person name="Tsitrin T."/>
            <person name="Vuong H."/>
            <person name="Weaver B."/>
            <person name="Ciecko A."/>
            <person name="Tallon L."/>
            <person name="Jackson J."/>
            <person name="Pai G."/>
            <person name="Aken S.V."/>
            <person name="Utterback T."/>
            <person name="Reidmuller S."/>
            <person name="Feldblyum T."/>
            <person name="Hsiao J."/>
            <person name="Zismann V."/>
            <person name="Iobst S."/>
            <person name="de Vazeille A.R."/>
            <person name="Buell C.R."/>
            <person name="Ying K."/>
            <person name="Li Y."/>
            <person name="Lu T."/>
            <person name="Huang Y."/>
            <person name="Zhao Q."/>
            <person name="Feng Q."/>
            <person name="Zhang L."/>
            <person name="Zhu J."/>
            <person name="Weng Q."/>
            <person name="Mu J."/>
            <person name="Lu Y."/>
            <person name="Fan D."/>
            <person name="Liu Y."/>
            <person name="Guan J."/>
            <person name="Zhang Y."/>
            <person name="Yu S."/>
            <person name="Liu X."/>
            <person name="Zhang Y."/>
            <person name="Hong G."/>
            <person name="Han B."/>
            <person name="Choisne N."/>
            <person name="Demange N."/>
            <person name="Orjeda G."/>
            <person name="Samain S."/>
            <person name="Cattolico L."/>
            <person name="Pelletier E."/>
            <person name="Couloux A."/>
            <person name="Segurens B."/>
            <person name="Wincker P."/>
            <person name="D'Hont A."/>
            <person name="Scarpelli C."/>
            <person name="Weissenbach J."/>
            <person name="Salanoubat M."/>
            <person name="Quetier F."/>
            <person name="Yu Y."/>
            <person name="Kim H.R."/>
            <person name="Rambo T."/>
            <person name="Currie J."/>
            <person name="Collura K."/>
            <person name="Luo M."/>
            <person name="Yang T."/>
            <person name="Ammiraju J.S.S."/>
            <person name="Engler F."/>
            <person name="Soderlund C."/>
            <person name="Wing R.A."/>
            <person name="Palmer L.E."/>
            <person name="de la Bastide M."/>
            <person name="Spiegel L."/>
            <person name="Nascimento L."/>
            <person name="Zutavern T."/>
            <person name="O'Shaughnessy A."/>
            <person name="Dike S."/>
            <person name="Dedhia N."/>
            <person name="Preston R."/>
            <person name="Balija V."/>
            <person name="McCombie W.R."/>
            <person name="Chow T."/>
            <person name="Chen H."/>
            <person name="Chung M."/>
            <person name="Chen C."/>
            <person name="Shaw J."/>
            <person name="Wu H."/>
            <person name="Hsiao K."/>
            <person name="Chao Y."/>
            <person name="Chu M."/>
            <person name="Cheng C."/>
            <person name="Hour A."/>
            <person name="Lee P."/>
            <person name="Lin S."/>
            <person name="Lin Y."/>
            <person name="Liou J."/>
            <person name="Liu S."/>
            <person name="Hsing Y."/>
            <person name="Raghuvanshi S."/>
            <person name="Mohanty A."/>
            <person name="Bharti A.K."/>
            <person name="Gaur A."/>
            <person name="Gupta V."/>
            <person name="Kumar D."/>
            <person name="Ravi V."/>
            <person name="Vij S."/>
            <person name="Kapur A."/>
            <person name="Khurana P."/>
            <person name="Khurana P."/>
            <person name="Khurana J.P."/>
            <person name="Tyagi A.K."/>
            <person name="Gaikwad K."/>
            <person name="Singh A."/>
            <person name="Dalal V."/>
            <person name="Srivastava S."/>
            <person name="Dixit A."/>
            <person name="Pal A.K."/>
            <person name="Ghazi I.A."/>
            <person name="Yadav M."/>
            <person name="Pandit A."/>
            <person name="Bhargava A."/>
            <person name="Sureshbabu K."/>
            <person name="Batra K."/>
            <person name="Sharma T.R."/>
            <person name="Mohapatra T."/>
            <person name="Singh N.K."/>
            <person name="Messing J."/>
            <person name="Nelson A.B."/>
            <person name="Fuks G."/>
            <person name="Kavchok S."/>
            <person name="Keizer G."/>
            <person name="Linton E."/>
            <person name="Llaca V."/>
            <person name="Song R."/>
            <person name="Tanyolac B."/>
            <person name="Young S."/>
            <person name="Ho-Il K."/>
            <person name="Hahn J.H."/>
            <person name="Sangsakoo G."/>
            <person name="Vanavichit A."/>
            <person name="de Mattos Luiz.A.T."/>
            <person name="Zimmer P.D."/>
            <person name="Malone G."/>
            <person name="Dellagostin O."/>
            <person name="de Oliveira A.C."/>
            <person name="Bevan M."/>
            <person name="Bancroft I."/>
            <person name="Minx P."/>
            <person name="Cordum H."/>
            <person name="Wilson R."/>
            <person name="Cheng Z."/>
            <person name="Jin W."/>
            <person name="Jiang J."/>
            <person name="Leong S.A."/>
            <person name="Iwama H."/>
            <person name="Gojobori T."/>
            <person name="Itoh T."/>
            <person name="Niimura Y."/>
            <person name="Fujii Y."/>
            <person name="Habara T."/>
            <person name="Sakai H."/>
            <person name="Sato Y."/>
            <person name="Wilson G."/>
            <person name="Kumar K."/>
            <person name="McCouch S."/>
            <person name="Juretic N."/>
            <person name="Hoen D."/>
            <person name="Wright S."/>
            <person name="Bruskiewich R."/>
            <person name="Bureau T."/>
            <person name="Miyao A."/>
            <person name="Hirochika H."/>
            <person name="Nishikawa T."/>
            <person name="Kadowaki K."/>
            <person name="Sugiura M."/>
            <person name="Burr B."/>
            <person name="Sasaki T."/>
        </authorList>
    </citation>
    <scope>NUCLEOTIDE SEQUENCE [LARGE SCALE GENOMIC DNA]</scope>
    <source>
        <strain evidence="3">cv. Nipponbare</strain>
    </source>
</reference>
<dbReference type="InParanoid" id="A0A0P0XUP2"/>
<keyword evidence="1" id="KW-0472">Membrane</keyword>
<protein>
    <submittedName>
        <fullName evidence="2">Os10g0414601 protein</fullName>
    </submittedName>
</protein>
<evidence type="ECO:0000256" key="1">
    <source>
        <dbReference type="SAM" id="Phobius"/>
    </source>
</evidence>
<gene>
    <name evidence="2" type="ordered locus">Os10g0414601</name>
    <name evidence="2" type="ORF">OSNPB_100414601</name>
</gene>
<dbReference type="EMBL" id="AP014966">
    <property type="protein sequence ID" value="BAT10840.1"/>
    <property type="molecule type" value="Genomic_DNA"/>
</dbReference>
<evidence type="ECO:0000313" key="2">
    <source>
        <dbReference type="EMBL" id="BAT10840.1"/>
    </source>
</evidence>
<keyword evidence="3" id="KW-1185">Reference proteome</keyword>
<keyword evidence="1" id="KW-1133">Transmembrane helix</keyword>
<evidence type="ECO:0000313" key="3">
    <source>
        <dbReference type="Proteomes" id="UP000059680"/>
    </source>
</evidence>
<dbReference type="Proteomes" id="UP000059680">
    <property type="component" value="Chromosome 10"/>
</dbReference>
<feature type="transmembrane region" description="Helical" evidence="1">
    <location>
        <begin position="41"/>
        <end position="58"/>
    </location>
</feature>
<sequence length="72" mass="8505">MEATTDGKKMEAIYHPQGIPQALSFVPRRGRRLVRRRDRKATIDVAWWVVMTMTVVIWRRMMANNSRDEDDS</sequence>